<reference evidence="1 2" key="2">
    <citation type="submission" date="2009-02" db="EMBL/GenBank/DDBJ databases">
        <title>Draft genome sequence of Holdemania filiformis DSM 12042.</title>
        <authorList>
            <person name="Sudarsanam P."/>
            <person name="Ley R."/>
            <person name="Guruge J."/>
            <person name="Turnbaugh P.J."/>
            <person name="Mahowald M."/>
            <person name="Liep D."/>
            <person name="Gordon J."/>
        </authorList>
    </citation>
    <scope>NUCLEOTIDE SEQUENCE [LARGE SCALE GENOMIC DNA]</scope>
    <source>
        <strain evidence="1 2">DSM 12042</strain>
    </source>
</reference>
<comment type="caution">
    <text evidence="1">The sequence shown here is derived from an EMBL/GenBank/DDBJ whole genome shotgun (WGS) entry which is preliminary data.</text>
</comment>
<dbReference type="AlphaFoldDB" id="B9YAG0"/>
<evidence type="ECO:0000313" key="2">
    <source>
        <dbReference type="Proteomes" id="UP000005950"/>
    </source>
</evidence>
<accession>B9YAG0</accession>
<name>B9YAG0_9FIRM</name>
<dbReference type="Proteomes" id="UP000005950">
    <property type="component" value="Unassembled WGS sequence"/>
</dbReference>
<dbReference type="HOGENOM" id="CLU_2825246_0_0_9"/>
<evidence type="ECO:0000313" key="1">
    <source>
        <dbReference type="EMBL" id="EEF66994.1"/>
    </source>
</evidence>
<reference evidence="1 2" key="1">
    <citation type="submission" date="2008-12" db="EMBL/GenBank/DDBJ databases">
        <authorList>
            <person name="Fulton L."/>
            <person name="Clifton S."/>
            <person name="Fulton B."/>
            <person name="Xu J."/>
            <person name="Minx P."/>
            <person name="Pepin K.H."/>
            <person name="Johnson M."/>
            <person name="Bhonagiri V."/>
            <person name="Nash W.E."/>
            <person name="Mardis E.R."/>
            <person name="Wilson R.K."/>
        </authorList>
    </citation>
    <scope>NUCLEOTIDE SEQUENCE [LARGE SCALE GENOMIC DNA]</scope>
    <source>
        <strain evidence="1 2">DSM 12042</strain>
    </source>
</reference>
<protein>
    <submittedName>
        <fullName evidence="1">Uncharacterized protein</fullName>
    </submittedName>
</protein>
<sequence>MSIFVRNRSIHEEIQNYKPTVLKSENRVFQSVAAAYSLMPWKSDSPLPVNQKFPDFEHSDRNLFRI</sequence>
<proteinExistence type="predicted"/>
<dbReference type="STRING" id="545696.HOLDEFILI_02817"/>
<gene>
    <name evidence="1" type="ORF">HOLDEFILI_02817</name>
</gene>
<dbReference type="EMBL" id="ACCF01000181">
    <property type="protein sequence ID" value="EEF66994.1"/>
    <property type="molecule type" value="Genomic_DNA"/>
</dbReference>
<organism evidence="1 2">
    <name type="scientific">Holdemania filiformis DSM 12042</name>
    <dbReference type="NCBI Taxonomy" id="545696"/>
    <lineage>
        <taxon>Bacteria</taxon>
        <taxon>Bacillati</taxon>
        <taxon>Bacillota</taxon>
        <taxon>Erysipelotrichia</taxon>
        <taxon>Erysipelotrichales</taxon>
        <taxon>Erysipelotrichaceae</taxon>
        <taxon>Holdemania</taxon>
    </lineage>
</organism>